<protein>
    <submittedName>
        <fullName evidence="5">Nuclease (SNase domain protein)</fullName>
    </submittedName>
</protein>
<proteinExistence type="predicted"/>
<keyword evidence="3" id="KW-0378">Hydrolase</keyword>
<evidence type="ECO:0000256" key="3">
    <source>
        <dbReference type="ARBA" id="ARBA00022801"/>
    </source>
</evidence>
<organism evidence="5 6">
    <name type="scientific">Methylotenera versatilis (strain 301)</name>
    <dbReference type="NCBI Taxonomy" id="666681"/>
    <lineage>
        <taxon>Bacteria</taxon>
        <taxon>Pseudomonadati</taxon>
        <taxon>Pseudomonadota</taxon>
        <taxon>Betaproteobacteria</taxon>
        <taxon>Nitrosomonadales</taxon>
        <taxon>Methylophilaceae</taxon>
        <taxon>Methylotenera</taxon>
    </lineage>
</organism>
<dbReference type="PANTHER" id="PTHR12302:SF3">
    <property type="entry name" value="SERINE_THREONINE-PROTEIN KINASE 31"/>
    <property type="match status" value="1"/>
</dbReference>
<dbReference type="SUPFAM" id="SSF50199">
    <property type="entry name" value="Staphylococcal nuclease"/>
    <property type="match status" value="1"/>
</dbReference>
<dbReference type="InterPro" id="IPR035437">
    <property type="entry name" value="SNase_OB-fold_sf"/>
</dbReference>
<dbReference type="PROSITE" id="PS01123">
    <property type="entry name" value="TNASE_1"/>
    <property type="match status" value="1"/>
</dbReference>
<dbReference type="PROSITE" id="PS50830">
    <property type="entry name" value="TNASE_3"/>
    <property type="match status" value="1"/>
</dbReference>
<dbReference type="HOGENOM" id="CLU_046484_7_0_4"/>
<dbReference type="GO" id="GO:0004519">
    <property type="term" value="F:endonuclease activity"/>
    <property type="evidence" value="ECO:0007669"/>
    <property type="project" value="UniProtKB-KW"/>
</dbReference>
<dbReference type="KEGG" id="meh:M301_2191"/>
<reference evidence="5 6" key="2">
    <citation type="journal article" date="2011" name="J. Bacteriol.">
        <title>Genomes of three methylotrophs from a single niche uncover genetic and metabolic divergence of Methylophilaceae.</title>
        <authorList>
            <person name="Lapidus A."/>
            <person name="Clum A."/>
            <person name="Labutti K."/>
            <person name="Kaluzhnaya M.G."/>
            <person name="Lim S."/>
            <person name="Beck D.A."/>
            <person name="Glavina Del Rio T."/>
            <person name="Nolan M."/>
            <person name="Mavromatis K."/>
            <person name="Huntemann M."/>
            <person name="Lucas S."/>
            <person name="Lidstrom M.E."/>
            <person name="Ivanova N."/>
            <person name="Chistoserdova L."/>
        </authorList>
    </citation>
    <scope>NUCLEOTIDE SEQUENCE [LARGE SCALE GENOMIC DNA]</scope>
    <source>
        <strain evidence="5 6">301</strain>
    </source>
</reference>
<dbReference type="GO" id="GO:0003676">
    <property type="term" value="F:nucleic acid binding"/>
    <property type="evidence" value="ECO:0007669"/>
    <property type="project" value="InterPro"/>
</dbReference>
<evidence type="ECO:0000313" key="5">
    <source>
        <dbReference type="EMBL" id="ADI30559.1"/>
    </source>
</evidence>
<evidence type="ECO:0000313" key="6">
    <source>
        <dbReference type="Proteomes" id="UP000000383"/>
    </source>
</evidence>
<dbReference type="AlphaFoldDB" id="D7DL88"/>
<dbReference type="InterPro" id="IPR002071">
    <property type="entry name" value="Thermonucl_AS"/>
</dbReference>
<accession>D7DL88</accession>
<feature type="domain" description="TNase-like" evidence="4">
    <location>
        <begin position="20"/>
        <end position="147"/>
    </location>
</feature>
<dbReference type="SMART" id="SM00318">
    <property type="entry name" value="SNc"/>
    <property type="match status" value="1"/>
</dbReference>
<sequence length="168" mass="18904" precursor="true">MIRNLLICLTVLYTTQVYADTLLGRVVGVADGDTITVLDASDTQHKIRLGGIDAPEKKQPFGQASKRSLSDLVYDKAVQVDWTKTDRYGRIVGKVLLNGLDANLEQVKRGLAWHYTKYQKEQPFEDRLIYLHAQEGAKAAKVGLWIEPSAVAPWDWRKQGKTLVNHTL</sequence>
<dbReference type="PANTHER" id="PTHR12302">
    <property type="entry name" value="EBNA2 BINDING PROTEIN P100"/>
    <property type="match status" value="1"/>
</dbReference>
<dbReference type="GO" id="GO:0016787">
    <property type="term" value="F:hydrolase activity"/>
    <property type="evidence" value="ECO:0007669"/>
    <property type="project" value="UniProtKB-KW"/>
</dbReference>
<dbReference type="EMBL" id="CP002056">
    <property type="protein sequence ID" value="ADI30559.1"/>
    <property type="molecule type" value="Genomic_DNA"/>
</dbReference>
<gene>
    <name evidence="5" type="ordered locus">M301_2191</name>
</gene>
<reference evidence="6" key="1">
    <citation type="submission" date="2010-05" db="EMBL/GenBank/DDBJ databases">
        <title>Complete sequence of Methylotenera sp. 301.</title>
        <authorList>
            <person name="Lucas S."/>
            <person name="Copeland A."/>
            <person name="Lapidus A."/>
            <person name="Cheng J.-F."/>
            <person name="Bruce D."/>
            <person name="Goodwin L."/>
            <person name="Pitluck S."/>
            <person name="Clum A."/>
            <person name="Land M."/>
            <person name="Hauser L."/>
            <person name="Kyrpides N."/>
            <person name="Ivanova N."/>
            <person name="Chistoservova L."/>
            <person name="Kalyuzhnaya M."/>
            <person name="Woyke T."/>
        </authorList>
    </citation>
    <scope>NUCLEOTIDE SEQUENCE [LARGE SCALE GENOMIC DNA]</scope>
    <source>
        <strain evidence="6">301</strain>
    </source>
</reference>
<dbReference type="Proteomes" id="UP000000383">
    <property type="component" value="Chromosome"/>
</dbReference>
<keyword evidence="6" id="KW-1185">Reference proteome</keyword>
<evidence type="ECO:0000259" key="4">
    <source>
        <dbReference type="PROSITE" id="PS50830"/>
    </source>
</evidence>
<keyword evidence="2" id="KW-0255">Endonuclease</keyword>
<dbReference type="RefSeq" id="WP_013148867.1">
    <property type="nucleotide sequence ID" value="NC_014207.1"/>
</dbReference>
<keyword evidence="1" id="KW-0540">Nuclease</keyword>
<dbReference type="OrthoDB" id="9805504at2"/>
<dbReference type="Gene3D" id="2.40.50.90">
    <property type="match status" value="1"/>
</dbReference>
<dbReference type="Pfam" id="PF00565">
    <property type="entry name" value="SNase"/>
    <property type="match status" value="1"/>
</dbReference>
<dbReference type="eggNOG" id="COG1525">
    <property type="taxonomic scope" value="Bacteria"/>
</dbReference>
<evidence type="ECO:0000256" key="1">
    <source>
        <dbReference type="ARBA" id="ARBA00022722"/>
    </source>
</evidence>
<name>D7DL88_METV0</name>
<dbReference type="STRING" id="666681.M301_2191"/>
<evidence type="ECO:0000256" key="2">
    <source>
        <dbReference type="ARBA" id="ARBA00022759"/>
    </source>
</evidence>
<dbReference type="InterPro" id="IPR016071">
    <property type="entry name" value="Staphylococal_nuclease_OB-fold"/>
</dbReference>